<keyword evidence="2" id="KW-1185">Reference proteome</keyword>
<name>A0A494XW95_9BURK</name>
<evidence type="ECO:0000313" key="2">
    <source>
        <dbReference type="Proteomes" id="UP000270342"/>
    </source>
</evidence>
<organism evidence="1 2">
    <name type="scientific">Pararobbsia silviterrae</name>
    <dbReference type="NCBI Taxonomy" id="1792498"/>
    <lineage>
        <taxon>Bacteria</taxon>
        <taxon>Pseudomonadati</taxon>
        <taxon>Pseudomonadota</taxon>
        <taxon>Betaproteobacteria</taxon>
        <taxon>Burkholderiales</taxon>
        <taxon>Burkholderiaceae</taxon>
        <taxon>Pararobbsia</taxon>
    </lineage>
</organism>
<accession>A0A494XW95</accession>
<dbReference type="EMBL" id="RBZU01000005">
    <property type="protein sequence ID" value="RKP54840.1"/>
    <property type="molecule type" value="Genomic_DNA"/>
</dbReference>
<evidence type="ECO:0000313" key="1">
    <source>
        <dbReference type="EMBL" id="RKP54840.1"/>
    </source>
</evidence>
<dbReference type="Proteomes" id="UP000270342">
    <property type="component" value="Unassembled WGS sequence"/>
</dbReference>
<evidence type="ECO:0008006" key="3">
    <source>
        <dbReference type="Google" id="ProtNLM"/>
    </source>
</evidence>
<comment type="caution">
    <text evidence="1">The sequence shown here is derived from an EMBL/GenBank/DDBJ whole genome shotgun (WGS) entry which is preliminary data.</text>
</comment>
<reference evidence="1 2" key="1">
    <citation type="submission" date="2018-10" db="EMBL/GenBank/DDBJ databases">
        <title>Robbsia sp. DHC34, isolated from soil.</title>
        <authorList>
            <person name="Gao Z.-H."/>
            <person name="Qiu L.-H."/>
        </authorList>
    </citation>
    <scope>NUCLEOTIDE SEQUENCE [LARGE SCALE GENOMIC DNA]</scope>
    <source>
        <strain evidence="1 2">DHC34</strain>
    </source>
</reference>
<sequence>MSSRIGSCVFQVAGKVAKKVTGSSARPVTALAFAALAFAGTASAQNLGFMHSSPITFMRDKDVASLQQALHTALDNNADGQSSEWTNEGLGNPVPIKATITPKDNADEKGMHCRHATVTVTAKSQDQSWLPLFCKTAQGWKMERQ</sequence>
<proteinExistence type="predicted"/>
<dbReference type="AlphaFoldDB" id="A0A494XW95"/>
<gene>
    <name evidence="1" type="ORF">D7S86_14510</name>
</gene>
<protein>
    <recommendedName>
        <fullName evidence="3">Surface antigen domain-containing protein</fullName>
    </recommendedName>
</protein>